<accession>A0ABN7WVM3</accession>
<organism evidence="1 2">
    <name type="scientific">Gigaspora margarita</name>
    <dbReference type="NCBI Taxonomy" id="4874"/>
    <lineage>
        <taxon>Eukaryota</taxon>
        <taxon>Fungi</taxon>
        <taxon>Fungi incertae sedis</taxon>
        <taxon>Mucoromycota</taxon>
        <taxon>Glomeromycotina</taxon>
        <taxon>Glomeromycetes</taxon>
        <taxon>Diversisporales</taxon>
        <taxon>Gigasporaceae</taxon>
        <taxon>Gigaspora</taxon>
    </lineage>
</organism>
<dbReference type="Proteomes" id="UP000789901">
    <property type="component" value="Unassembled WGS sequence"/>
</dbReference>
<dbReference type="EMBL" id="CAJVQB010066268">
    <property type="protein sequence ID" value="CAG8841591.1"/>
    <property type="molecule type" value="Genomic_DNA"/>
</dbReference>
<evidence type="ECO:0000313" key="1">
    <source>
        <dbReference type="EMBL" id="CAG8841591.1"/>
    </source>
</evidence>
<comment type="caution">
    <text evidence="1">The sequence shown here is derived from an EMBL/GenBank/DDBJ whole genome shotgun (WGS) entry which is preliminary data.</text>
</comment>
<sequence>TQKKSENKQDEVNEQIEVINVDDKDQSIIDKFFNFVLFEREQELSFR</sequence>
<gene>
    <name evidence="1" type="ORF">GMARGA_LOCUS35511</name>
</gene>
<feature type="non-terminal residue" evidence="1">
    <location>
        <position position="47"/>
    </location>
</feature>
<feature type="non-terminal residue" evidence="1">
    <location>
        <position position="1"/>
    </location>
</feature>
<keyword evidence="2" id="KW-1185">Reference proteome</keyword>
<name>A0ABN7WVM3_GIGMA</name>
<reference evidence="1 2" key="1">
    <citation type="submission" date="2021-06" db="EMBL/GenBank/DDBJ databases">
        <authorList>
            <person name="Kallberg Y."/>
            <person name="Tangrot J."/>
            <person name="Rosling A."/>
        </authorList>
    </citation>
    <scope>NUCLEOTIDE SEQUENCE [LARGE SCALE GENOMIC DNA]</scope>
    <source>
        <strain evidence="1 2">120-4 pot B 10/14</strain>
    </source>
</reference>
<evidence type="ECO:0000313" key="2">
    <source>
        <dbReference type="Proteomes" id="UP000789901"/>
    </source>
</evidence>
<proteinExistence type="predicted"/>
<protein>
    <submittedName>
        <fullName evidence="1">35401_t:CDS:1</fullName>
    </submittedName>
</protein>